<proteinExistence type="inferred from homology"/>
<evidence type="ECO:0000256" key="4">
    <source>
        <dbReference type="ARBA" id="ARBA00022452"/>
    </source>
</evidence>
<keyword evidence="5 10" id="KW-0812">Transmembrane</keyword>
<organism evidence="15 16">
    <name type="scientific">Burkholderia cepacia</name>
    <name type="common">Pseudomonas cepacia</name>
    <dbReference type="NCBI Taxonomy" id="292"/>
    <lineage>
        <taxon>Bacteria</taxon>
        <taxon>Pseudomonadati</taxon>
        <taxon>Pseudomonadota</taxon>
        <taxon>Betaproteobacteria</taxon>
        <taxon>Burkholderiales</taxon>
        <taxon>Burkholderiaceae</taxon>
        <taxon>Burkholderia</taxon>
        <taxon>Burkholderia cepacia complex</taxon>
    </lineage>
</organism>
<reference evidence="15 16" key="1">
    <citation type="submission" date="2018-06" db="EMBL/GenBank/DDBJ databases">
        <title>Towards the identification of Burkholderia cepacia strain which caused fatal septicemia.</title>
        <authorList>
            <person name="Bui L.A.T."/>
            <person name="Zakharova I.B."/>
            <person name="Shpak I.M."/>
            <person name="Teteryatnikova N."/>
            <person name="Ustinov D.V."/>
            <person name="Kuzyutina Y.A."/>
            <person name="Nguyen H.N."/>
            <person name="Antonov A.S."/>
            <person name="Avdyusheva E.F."/>
            <person name="Victorov D.V."/>
        </authorList>
    </citation>
    <scope>NUCLEOTIDE SEQUENCE [LARGE SCALE GENOMIC DNA]</scope>
    <source>
        <strain evidence="15 16">PT02</strain>
    </source>
</reference>
<dbReference type="InterPro" id="IPR036942">
    <property type="entry name" value="Beta-barrel_TonB_sf"/>
</dbReference>
<comment type="similarity">
    <text evidence="2 10 11">Belongs to the TonB-dependent receptor family.</text>
</comment>
<dbReference type="PROSITE" id="PS52016">
    <property type="entry name" value="TONB_DEPENDENT_REC_3"/>
    <property type="match status" value="1"/>
</dbReference>
<dbReference type="AlphaFoldDB" id="A0AAQ0FFN6"/>
<dbReference type="InterPro" id="IPR039426">
    <property type="entry name" value="TonB-dep_rcpt-like"/>
</dbReference>
<dbReference type="Pfam" id="PF07715">
    <property type="entry name" value="Plug"/>
    <property type="match status" value="1"/>
</dbReference>
<dbReference type="PANTHER" id="PTHR30069:SF39">
    <property type="entry name" value="BLL6183 PROTEIN"/>
    <property type="match status" value="1"/>
</dbReference>
<feature type="domain" description="TonB-dependent receptor plug" evidence="14">
    <location>
        <begin position="101"/>
        <end position="214"/>
    </location>
</feature>
<protein>
    <submittedName>
        <fullName evidence="15">TonB-dependent receptor</fullName>
    </submittedName>
</protein>
<evidence type="ECO:0000256" key="11">
    <source>
        <dbReference type="RuleBase" id="RU003357"/>
    </source>
</evidence>
<feature type="domain" description="TonB-dependent receptor-like beta-barrel" evidence="13">
    <location>
        <begin position="285"/>
        <end position="748"/>
    </location>
</feature>
<keyword evidence="3 10" id="KW-0813">Transport</keyword>
<comment type="subcellular location">
    <subcellularLocation>
        <location evidence="1 10">Cell outer membrane</location>
        <topology evidence="1 10">Multi-pass membrane protein</topology>
    </subcellularLocation>
</comment>
<feature type="region of interest" description="Disordered" evidence="12">
    <location>
        <begin position="1"/>
        <end position="22"/>
    </location>
</feature>
<dbReference type="GO" id="GO:0015344">
    <property type="term" value="F:siderophore uptake transmembrane transporter activity"/>
    <property type="evidence" value="ECO:0007669"/>
    <property type="project" value="TreeGrafter"/>
</dbReference>
<dbReference type="PANTHER" id="PTHR30069">
    <property type="entry name" value="TONB-DEPENDENT OUTER MEMBRANE RECEPTOR"/>
    <property type="match status" value="1"/>
</dbReference>
<dbReference type="GO" id="GO:0044718">
    <property type="term" value="P:siderophore transmembrane transport"/>
    <property type="evidence" value="ECO:0007669"/>
    <property type="project" value="TreeGrafter"/>
</dbReference>
<dbReference type="Gene3D" id="2.170.130.10">
    <property type="entry name" value="TonB-dependent receptor, plug domain"/>
    <property type="match status" value="1"/>
</dbReference>
<evidence type="ECO:0000256" key="2">
    <source>
        <dbReference type="ARBA" id="ARBA00009810"/>
    </source>
</evidence>
<accession>A0AAQ0FFN6</accession>
<dbReference type="GO" id="GO:0009279">
    <property type="term" value="C:cell outer membrane"/>
    <property type="evidence" value="ECO:0007669"/>
    <property type="project" value="UniProtKB-SubCell"/>
</dbReference>
<evidence type="ECO:0000256" key="7">
    <source>
        <dbReference type="ARBA" id="ARBA00023136"/>
    </source>
</evidence>
<evidence type="ECO:0000256" key="12">
    <source>
        <dbReference type="SAM" id="MobiDB-lite"/>
    </source>
</evidence>
<comment type="caution">
    <text evidence="15">The sequence shown here is derived from an EMBL/GenBank/DDBJ whole genome shotgun (WGS) entry which is preliminary data.</text>
</comment>
<dbReference type="EMBL" id="QLUZ01000004">
    <property type="protein sequence ID" value="RAQ13032.1"/>
    <property type="molecule type" value="Genomic_DNA"/>
</dbReference>
<dbReference type="InterPro" id="IPR012910">
    <property type="entry name" value="Plug_dom"/>
</dbReference>
<evidence type="ECO:0000256" key="1">
    <source>
        <dbReference type="ARBA" id="ARBA00004571"/>
    </source>
</evidence>
<keyword evidence="7 10" id="KW-0472">Membrane</keyword>
<evidence type="ECO:0000256" key="8">
    <source>
        <dbReference type="ARBA" id="ARBA00023170"/>
    </source>
</evidence>
<evidence type="ECO:0000313" key="15">
    <source>
        <dbReference type="EMBL" id="RAQ13032.1"/>
    </source>
</evidence>
<keyword evidence="9 10" id="KW-0998">Cell outer membrane</keyword>
<dbReference type="CDD" id="cd01347">
    <property type="entry name" value="ligand_gated_channel"/>
    <property type="match status" value="1"/>
</dbReference>
<dbReference type="Proteomes" id="UP000248899">
    <property type="component" value="Unassembled WGS sequence"/>
</dbReference>
<sequence length="799" mass="84674">MIRRPKAAGKGGAMRRERRARHGGAMRGALLGPALGAIALFGLSTGSARAQQPADGTAATGGAVPPAAVAVAPQVPQASAVTLPTVVVVGTTPLLGIGTPLQKVPANVQTVRAAELDAQHRATLADFFAANLQSVTISEAQGNPYQTDVNYRGFTASPLLGTPQGLSVFVDGVRVNEPFGDVVNWDILPTQAIDRMQLIPGSNPVYGRNTLGGALAITTKNGKSNPGGEAEVSGGSWGRKTAAIEQGGTIGSNLDYYATANVANDGGWADHNASRVRQAFGKLRYTDSDTTLSISAGGADNALYGTQTIPRSFFDNRKQAYTYPDLNRNSAGYLTLSGDRFFGEHVELSGNAYYRHLRNTNISSNNNTDYGSVGDDGTVDAVQGTNAQSTIVTDSYGGSLQLTLVGKLGGMANQLVAGVAADVANSSYVASSQDAYFTDTRAAIGVGDFEPQTRAKTRNANLGVYLSDTLSLTPHWTLTVSGRYDWSKAQIGDESGVQPLLDGNHVFSRFNPALGLNWNPVAGFTAYATYNEGMRSPTAIELACADPAAPCSLPNDFIADPALKPVISKTFEAGMRGRIGAATTWSAAAYRTTLTDDIQFISSPASAQGYFRNVGDTRRQGIELAGRTRFGPLGVGLSYSYVDATYRSSWTEHSPANSAADANGNVAVKQGDHIPGIPAHTVKLRLDYAATPRWDIGTNVTWRSGVYARGDENNQDVNGRIAGYVLVDLDMRYRITKRFEVFASVTNLFDKRYASFGVLGQNFFNGPNHTFDGANPVNEQFVGPGAPRGAWVGVRYAWD</sequence>
<keyword evidence="4 10" id="KW-1134">Transmembrane beta strand</keyword>
<keyword evidence="6 11" id="KW-0798">TonB box</keyword>
<name>A0AAQ0FFN6_BURCE</name>
<gene>
    <name evidence="15" type="ORF">DPR02_08090</name>
</gene>
<dbReference type="Pfam" id="PF00593">
    <property type="entry name" value="TonB_dep_Rec_b-barrel"/>
    <property type="match status" value="1"/>
</dbReference>
<evidence type="ECO:0000256" key="3">
    <source>
        <dbReference type="ARBA" id="ARBA00022448"/>
    </source>
</evidence>
<evidence type="ECO:0000256" key="5">
    <source>
        <dbReference type="ARBA" id="ARBA00022692"/>
    </source>
</evidence>
<evidence type="ECO:0000256" key="6">
    <source>
        <dbReference type="ARBA" id="ARBA00023077"/>
    </source>
</evidence>
<dbReference type="SUPFAM" id="SSF56935">
    <property type="entry name" value="Porins"/>
    <property type="match status" value="1"/>
</dbReference>
<evidence type="ECO:0000256" key="10">
    <source>
        <dbReference type="PROSITE-ProRule" id="PRU01360"/>
    </source>
</evidence>
<dbReference type="InterPro" id="IPR000531">
    <property type="entry name" value="Beta-barrel_TonB"/>
</dbReference>
<keyword evidence="8 15" id="KW-0675">Receptor</keyword>
<dbReference type="RefSeq" id="WP_111939408.1">
    <property type="nucleotide sequence ID" value="NZ_QLUZ01000004.1"/>
</dbReference>
<dbReference type="InterPro" id="IPR037066">
    <property type="entry name" value="Plug_dom_sf"/>
</dbReference>
<evidence type="ECO:0000259" key="13">
    <source>
        <dbReference type="Pfam" id="PF00593"/>
    </source>
</evidence>
<evidence type="ECO:0000259" key="14">
    <source>
        <dbReference type="Pfam" id="PF07715"/>
    </source>
</evidence>
<dbReference type="Gene3D" id="2.40.170.20">
    <property type="entry name" value="TonB-dependent receptor, beta-barrel domain"/>
    <property type="match status" value="1"/>
</dbReference>
<evidence type="ECO:0000313" key="16">
    <source>
        <dbReference type="Proteomes" id="UP000248899"/>
    </source>
</evidence>
<evidence type="ECO:0000256" key="9">
    <source>
        <dbReference type="ARBA" id="ARBA00023237"/>
    </source>
</evidence>